<evidence type="ECO:0000313" key="2">
    <source>
        <dbReference type="Proteomes" id="UP000035680"/>
    </source>
</evidence>
<dbReference type="Proteomes" id="UP000035680">
    <property type="component" value="Unassembled WGS sequence"/>
</dbReference>
<evidence type="ECO:0000256" key="1">
    <source>
        <dbReference type="SAM" id="Coils"/>
    </source>
</evidence>
<dbReference type="AlphaFoldDB" id="A0A0K0FSC0"/>
<dbReference type="WBParaSite" id="SVE_1331400.1">
    <property type="protein sequence ID" value="SVE_1331400.1"/>
    <property type="gene ID" value="SVE_1331400"/>
</dbReference>
<organism evidence="2 3">
    <name type="scientific">Strongyloides venezuelensis</name>
    <name type="common">Threadworm</name>
    <dbReference type="NCBI Taxonomy" id="75913"/>
    <lineage>
        <taxon>Eukaryota</taxon>
        <taxon>Metazoa</taxon>
        <taxon>Ecdysozoa</taxon>
        <taxon>Nematoda</taxon>
        <taxon>Chromadorea</taxon>
        <taxon>Rhabditida</taxon>
        <taxon>Tylenchina</taxon>
        <taxon>Panagrolaimomorpha</taxon>
        <taxon>Strongyloidoidea</taxon>
        <taxon>Strongyloididae</taxon>
        <taxon>Strongyloides</taxon>
    </lineage>
</organism>
<reference evidence="3" key="2">
    <citation type="submission" date="2015-08" db="UniProtKB">
        <authorList>
            <consortium name="WormBaseParasite"/>
        </authorList>
    </citation>
    <scope>IDENTIFICATION</scope>
</reference>
<keyword evidence="2" id="KW-1185">Reference proteome</keyword>
<reference evidence="2" key="1">
    <citation type="submission" date="2014-07" db="EMBL/GenBank/DDBJ databases">
        <authorList>
            <person name="Martin A.A"/>
            <person name="De Silva N."/>
        </authorList>
    </citation>
    <scope>NUCLEOTIDE SEQUENCE</scope>
</reference>
<protein>
    <submittedName>
        <fullName evidence="3">FH2 domain-containing protein</fullName>
    </submittedName>
</protein>
<proteinExistence type="predicted"/>
<name>A0A0K0FSC0_STRVS</name>
<feature type="coiled-coil region" evidence="1">
    <location>
        <begin position="150"/>
        <end position="177"/>
    </location>
</feature>
<accession>A0A0K0FSC0</accession>
<sequence>MKRETDNEDDYLGLKFFRFTFRFSNSLAEIKVNRDLENTVIRLKNLIEQKASSITDDVKAQEKEDEELLDSLFENKGELLLSTKIVEEVVGEIADSDDEFKAPLLVVMGLEDGTGAKGRSISSKFSPSDLTVINLMNASTCSTWISSKKNEDWIDERKNLNNLLGNLKQRGSQLEEDLSNMQEFAGKCAESNKIVTEDYLIPFDKALSNAEEALSRLEKAINKKMK</sequence>
<keyword evidence="1" id="KW-0175">Coiled coil</keyword>
<evidence type="ECO:0000313" key="3">
    <source>
        <dbReference type="WBParaSite" id="SVE_1331400.1"/>
    </source>
</evidence>